<comment type="function">
    <text evidence="8">Catalyzes the ATP-dependent phosphorylation of fructose-l-phosphate to fructose-l,6-bisphosphate.</text>
</comment>
<dbReference type="GO" id="GO:0044281">
    <property type="term" value="P:small molecule metabolic process"/>
    <property type="evidence" value="ECO:0007669"/>
    <property type="project" value="UniProtKB-ARBA"/>
</dbReference>
<dbReference type="GO" id="GO:0005524">
    <property type="term" value="F:ATP binding"/>
    <property type="evidence" value="ECO:0007669"/>
    <property type="project" value="UniProtKB-UniRule"/>
</dbReference>
<proteinExistence type="inferred from homology"/>
<protein>
    <recommendedName>
        <fullName evidence="7">Tagatose-6-phosphate kinase</fullName>
        <ecNumber evidence="7">2.7.1.144</ecNumber>
    </recommendedName>
</protein>
<comment type="pathway">
    <text evidence="7">Carbohydrate metabolism; D-tagatose 6-phosphate degradation; D-glyceraldehyde 3-phosphate and glycerone phosphate from D-tagatose 6-phosphate: step 1/2.</text>
</comment>
<evidence type="ECO:0000256" key="1">
    <source>
        <dbReference type="ARBA" id="ARBA00005380"/>
    </source>
</evidence>
<reference evidence="10 11" key="1">
    <citation type="submission" date="2019-03" db="EMBL/GenBank/DDBJ databases">
        <title>Draft Genome Sequence of Desulfosporosinus fructosivorans Strain 63.6F, Isolated from Marine Sediment in the Baltic Sea.</title>
        <authorList>
            <person name="Hausmann B."/>
            <person name="Vandieken V."/>
            <person name="Pjevac P."/>
            <person name="Schreck K."/>
            <person name="Herbold C.W."/>
            <person name="Loy A."/>
        </authorList>
    </citation>
    <scope>NUCLEOTIDE SEQUENCE [LARGE SCALE GENOMIC DNA]</scope>
    <source>
        <strain evidence="10 11">63.6F</strain>
    </source>
</reference>
<feature type="domain" description="Carbohydrate kinase PfkB" evidence="9">
    <location>
        <begin position="14"/>
        <end position="298"/>
    </location>
</feature>
<dbReference type="PROSITE" id="PS00584">
    <property type="entry name" value="PFKB_KINASES_2"/>
    <property type="match status" value="1"/>
</dbReference>
<dbReference type="AlphaFoldDB" id="A0A4Z0QWQ6"/>
<evidence type="ECO:0000313" key="10">
    <source>
        <dbReference type="EMBL" id="TGE34840.1"/>
    </source>
</evidence>
<dbReference type="PROSITE" id="PS00583">
    <property type="entry name" value="PFKB_KINASES_1"/>
    <property type="match status" value="1"/>
</dbReference>
<comment type="similarity">
    <text evidence="7">Belongs to the carbohydrate kinase PfkB family. LacC subfamily.</text>
</comment>
<sequence>MNKQKLAQIVTITLNPAVDQTLNFTQFHVGQVNRVGKERLDPAGKGINVAKVIKSLGQDVVVSGFLGRDNANIFEHYFQAQEISNHFIKVDGATRVNTKIVDEASGLVTEINFPGIHCNTSNLHELENIIKQLAVESKLFVLSGSLPEEAPLDIYRKFIEILKSYDCKVFLDTSGSALTEGIKAKPYAIKPNIDELKQLMGHSVEQELDVLKAIDTLISGGIAKVVISLGGKGAVVADRSQRLIVRPLDVRVSSTVGAGDALVAGLVYGEAQGMSLEQQARWATAVAAASVAQPGTQAGKFNDVEKQLPNVIIEELKECKL</sequence>
<dbReference type="UniPathway" id="UPA00704">
    <property type="reaction ID" value="UER00715"/>
</dbReference>
<dbReference type="OrthoDB" id="9801219at2"/>
<dbReference type="PIRSF" id="PIRSF000535">
    <property type="entry name" value="1PFK/6PFK/LacC"/>
    <property type="match status" value="1"/>
</dbReference>
<dbReference type="GO" id="GO:0005829">
    <property type="term" value="C:cytosol"/>
    <property type="evidence" value="ECO:0007669"/>
    <property type="project" value="TreeGrafter"/>
</dbReference>
<dbReference type="RefSeq" id="WP_135553006.1">
    <property type="nucleotide sequence ID" value="NZ_SPQQ01000027.1"/>
</dbReference>
<keyword evidence="5 7" id="KW-0067">ATP-binding</keyword>
<evidence type="ECO:0000256" key="3">
    <source>
        <dbReference type="ARBA" id="ARBA00022741"/>
    </source>
</evidence>
<keyword evidence="2 7" id="KW-0808">Transferase</keyword>
<gene>
    <name evidence="10" type="primary">pfkB</name>
    <name evidence="10" type="ORF">E4K67_28625</name>
</gene>
<dbReference type="PANTHER" id="PTHR46566:SF5">
    <property type="entry name" value="1-PHOSPHOFRUCTOKINASE"/>
    <property type="match status" value="1"/>
</dbReference>
<dbReference type="GO" id="GO:0005988">
    <property type="term" value="P:lactose metabolic process"/>
    <property type="evidence" value="ECO:0007669"/>
    <property type="project" value="UniProtKB-KW"/>
</dbReference>
<evidence type="ECO:0000259" key="9">
    <source>
        <dbReference type="Pfam" id="PF00294"/>
    </source>
</evidence>
<comment type="catalytic activity">
    <reaction evidence="6 8">
        <text>beta-D-fructose 1-phosphate + ATP = beta-D-fructose 1,6-bisphosphate + ADP + H(+)</text>
        <dbReference type="Rhea" id="RHEA:14213"/>
        <dbReference type="ChEBI" id="CHEBI:15378"/>
        <dbReference type="ChEBI" id="CHEBI:30616"/>
        <dbReference type="ChEBI" id="CHEBI:32966"/>
        <dbReference type="ChEBI" id="CHEBI:138881"/>
        <dbReference type="ChEBI" id="CHEBI:456216"/>
        <dbReference type="EC" id="2.7.1.56"/>
    </reaction>
</comment>
<dbReference type="InterPro" id="IPR011611">
    <property type="entry name" value="PfkB_dom"/>
</dbReference>
<evidence type="ECO:0000256" key="7">
    <source>
        <dbReference type="PIRNR" id="PIRNR000535"/>
    </source>
</evidence>
<evidence type="ECO:0000256" key="6">
    <source>
        <dbReference type="ARBA" id="ARBA00047745"/>
    </source>
</evidence>
<dbReference type="GO" id="GO:0008662">
    <property type="term" value="F:1-phosphofructokinase activity"/>
    <property type="evidence" value="ECO:0007669"/>
    <property type="project" value="UniProtKB-UniRule"/>
</dbReference>
<keyword evidence="7" id="KW-0423">Lactose metabolism</keyword>
<evidence type="ECO:0000313" key="11">
    <source>
        <dbReference type="Proteomes" id="UP000298460"/>
    </source>
</evidence>
<comment type="catalytic activity">
    <reaction evidence="7">
        <text>D-tagatofuranose 6-phosphate + ATP = D-tagatofuranose 1,6-bisphosphate + ADP + H(+)</text>
        <dbReference type="Rhea" id="RHEA:12420"/>
        <dbReference type="ChEBI" id="CHEBI:15378"/>
        <dbReference type="ChEBI" id="CHEBI:30616"/>
        <dbReference type="ChEBI" id="CHEBI:58694"/>
        <dbReference type="ChEBI" id="CHEBI:58695"/>
        <dbReference type="ChEBI" id="CHEBI:456216"/>
        <dbReference type="EC" id="2.7.1.144"/>
    </reaction>
</comment>
<accession>A0A4Z0QWQ6</accession>
<dbReference type="Gene3D" id="3.40.1190.20">
    <property type="match status" value="1"/>
</dbReference>
<comment type="similarity">
    <text evidence="1">Belongs to the carbohydrate kinase pfkB family.</text>
</comment>
<comment type="caution">
    <text evidence="10">The sequence shown here is derived from an EMBL/GenBank/DDBJ whole genome shotgun (WGS) entry which is preliminary data.</text>
</comment>
<dbReference type="SUPFAM" id="SSF53613">
    <property type="entry name" value="Ribokinase-like"/>
    <property type="match status" value="1"/>
</dbReference>
<evidence type="ECO:0000256" key="4">
    <source>
        <dbReference type="ARBA" id="ARBA00022777"/>
    </source>
</evidence>
<evidence type="ECO:0000256" key="2">
    <source>
        <dbReference type="ARBA" id="ARBA00022679"/>
    </source>
</evidence>
<dbReference type="InterPro" id="IPR029056">
    <property type="entry name" value="Ribokinase-like"/>
</dbReference>
<dbReference type="GO" id="GO:2001059">
    <property type="term" value="P:D-tagatose 6-phosphate catabolic process"/>
    <property type="evidence" value="ECO:0007669"/>
    <property type="project" value="UniProtKB-UniPathway"/>
</dbReference>
<evidence type="ECO:0000256" key="8">
    <source>
        <dbReference type="RuleBase" id="RU369061"/>
    </source>
</evidence>
<dbReference type="GO" id="GO:0016052">
    <property type="term" value="P:carbohydrate catabolic process"/>
    <property type="evidence" value="ECO:0007669"/>
    <property type="project" value="UniProtKB-ARBA"/>
</dbReference>
<keyword evidence="11" id="KW-1185">Reference proteome</keyword>
<dbReference type="EMBL" id="SPQQ01000027">
    <property type="protein sequence ID" value="TGE34840.1"/>
    <property type="molecule type" value="Genomic_DNA"/>
</dbReference>
<keyword evidence="3 7" id="KW-0547">Nucleotide-binding</keyword>
<dbReference type="Proteomes" id="UP000298460">
    <property type="component" value="Unassembled WGS sequence"/>
</dbReference>
<dbReference type="PANTHER" id="PTHR46566">
    <property type="entry name" value="1-PHOSPHOFRUCTOKINASE-RELATED"/>
    <property type="match status" value="1"/>
</dbReference>
<organism evidence="10 11">
    <name type="scientific">Desulfosporosinus fructosivorans</name>
    <dbReference type="NCBI Taxonomy" id="2018669"/>
    <lineage>
        <taxon>Bacteria</taxon>
        <taxon>Bacillati</taxon>
        <taxon>Bacillota</taxon>
        <taxon>Clostridia</taxon>
        <taxon>Eubacteriales</taxon>
        <taxon>Desulfitobacteriaceae</taxon>
        <taxon>Desulfosporosinus</taxon>
    </lineage>
</organism>
<dbReference type="GO" id="GO:0009024">
    <property type="term" value="F:tagatose-6-phosphate kinase activity"/>
    <property type="evidence" value="ECO:0007669"/>
    <property type="project" value="UniProtKB-EC"/>
</dbReference>
<dbReference type="Pfam" id="PF00294">
    <property type="entry name" value="PfkB"/>
    <property type="match status" value="1"/>
</dbReference>
<evidence type="ECO:0000256" key="5">
    <source>
        <dbReference type="ARBA" id="ARBA00022840"/>
    </source>
</evidence>
<dbReference type="FunFam" id="3.40.1190.20:FF:000001">
    <property type="entry name" value="Phosphofructokinase"/>
    <property type="match status" value="1"/>
</dbReference>
<keyword evidence="4 8" id="KW-0418">Kinase</keyword>
<dbReference type="NCBIfam" id="TIGR03168">
    <property type="entry name" value="1-PFK"/>
    <property type="match status" value="1"/>
</dbReference>
<dbReference type="InterPro" id="IPR022463">
    <property type="entry name" value="1-PFruKinase"/>
</dbReference>
<dbReference type="NCBIfam" id="TIGR03828">
    <property type="entry name" value="pfkB"/>
    <property type="match status" value="1"/>
</dbReference>
<name>A0A4Z0QWQ6_9FIRM</name>
<dbReference type="EC" id="2.7.1.144" evidence="7"/>
<dbReference type="InterPro" id="IPR002173">
    <property type="entry name" value="Carboh/pur_kinase_PfkB_CS"/>
</dbReference>
<dbReference type="CDD" id="cd01164">
    <property type="entry name" value="FruK_PfkB_like"/>
    <property type="match status" value="1"/>
</dbReference>
<dbReference type="InterPro" id="IPR017583">
    <property type="entry name" value="Tagatose/fructose_Pkinase"/>
</dbReference>